<dbReference type="EMBL" id="RHLK01000016">
    <property type="protein sequence ID" value="MVP01963.1"/>
    <property type="molecule type" value="Genomic_DNA"/>
</dbReference>
<dbReference type="PANTHER" id="PTHR42711">
    <property type="entry name" value="ABC TRANSPORTER ATP-BINDING PROTEIN"/>
    <property type="match status" value="1"/>
</dbReference>
<reference evidence="5 6" key="1">
    <citation type="journal article" date="2019" name="Microorganisms">
        <title>Paenibacillus lutrae sp. nov., A Chitinolytic Species Isolated from A River Otter in Castril Natural Park, Granada, Spain.</title>
        <authorList>
            <person name="Rodriguez M."/>
            <person name="Reina J.C."/>
            <person name="Bejar V."/>
            <person name="Llamas I."/>
        </authorList>
    </citation>
    <scope>NUCLEOTIDE SEQUENCE [LARGE SCALE GENOMIC DNA]</scope>
    <source>
        <strain evidence="5 6">N10</strain>
    </source>
</reference>
<dbReference type="InterPro" id="IPR027417">
    <property type="entry name" value="P-loop_NTPase"/>
</dbReference>
<keyword evidence="3 5" id="KW-0067">ATP-binding</keyword>
<dbReference type="Gene3D" id="3.40.50.300">
    <property type="entry name" value="P-loop containing nucleotide triphosphate hydrolases"/>
    <property type="match status" value="1"/>
</dbReference>
<gene>
    <name evidence="5" type="ORF">EDM21_21015</name>
</gene>
<dbReference type="AlphaFoldDB" id="A0A7X3FLL8"/>
<keyword evidence="6" id="KW-1185">Reference proteome</keyword>
<dbReference type="SMART" id="SM00382">
    <property type="entry name" value="AAA"/>
    <property type="match status" value="1"/>
</dbReference>
<keyword evidence="1" id="KW-0813">Transport</keyword>
<dbReference type="InterPro" id="IPR003439">
    <property type="entry name" value="ABC_transporter-like_ATP-bd"/>
</dbReference>
<evidence type="ECO:0000259" key="4">
    <source>
        <dbReference type="PROSITE" id="PS50893"/>
    </source>
</evidence>
<keyword evidence="2" id="KW-0547">Nucleotide-binding</keyword>
<comment type="caution">
    <text evidence="5">The sequence shown here is derived from an EMBL/GenBank/DDBJ whole genome shotgun (WGS) entry which is preliminary data.</text>
</comment>
<dbReference type="GO" id="GO:0016887">
    <property type="term" value="F:ATP hydrolysis activity"/>
    <property type="evidence" value="ECO:0007669"/>
    <property type="project" value="InterPro"/>
</dbReference>
<dbReference type="SUPFAM" id="SSF52540">
    <property type="entry name" value="P-loop containing nucleoside triphosphate hydrolases"/>
    <property type="match status" value="1"/>
</dbReference>
<name>A0A7X3FLL8_9BACL</name>
<evidence type="ECO:0000256" key="2">
    <source>
        <dbReference type="ARBA" id="ARBA00022741"/>
    </source>
</evidence>
<feature type="domain" description="ABC transporter" evidence="4">
    <location>
        <begin position="4"/>
        <end position="257"/>
    </location>
</feature>
<accession>A0A7X3FLL8</accession>
<dbReference type="InterPro" id="IPR050763">
    <property type="entry name" value="ABC_transporter_ATP-binding"/>
</dbReference>
<evidence type="ECO:0000256" key="1">
    <source>
        <dbReference type="ARBA" id="ARBA00022448"/>
    </source>
</evidence>
<dbReference type="InterPro" id="IPR003593">
    <property type="entry name" value="AAA+_ATPase"/>
</dbReference>
<proteinExistence type="predicted"/>
<dbReference type="Pfam" id="PF00005">
    <property type="entry name" value="ABC_tran"/>
    <property type="match status" value="1"/>
</dbReference>
<evidence type="ECO:0000313" key="5">
    <source>
        <dbReference type="EMBL" id="MVP01963.1"/>
    </source>
</evidence>
<evidence type="ECO:0000256" key="3">
    <source>
        <dbReference type="ARBA" id="ARBA00022840"/>
    </source>
</evidence>
<evidence type="ECO:0000313" key="6">
    <source>
        <dbReference type="Proteomes" id="UP000490800"/>
    </source>
</evidence>
<dbReference type="PROSITE" id="PS50893">
    <property type="entry name" value="ABC_TRANSPORTER_2"/>
    <property type="match status" value="1"/>
</dbReference>
<dbReference type="GO" id="GO:0005524">
    <property type="term" value="F:ATP binding"/>
    <property type="evidence" value="ECO:0007669"/>
    <property type="project" value="UniProtKB-KW"/>
</dbReference>
<dbReference type="OrthoDB" id="9804819at2"/>
<protein>
    <submittedName>
        <fullName evidence="5">ATP-binding cassette domain-containing protein</fullName>
    </submittedName>
</protein>
<dbReference type="PANTHER" id="PTHR42711:SF1">
    <property type="entry name" value="ABC-TRANSPORT PROTEIN, ATP-BINDING COMPONENT"/>
    <property type="match status" value="1"/>
</dbReference>
<dbReference type="RefSeq" id="WP_157338370.1">
    <property type="nucleotide sequence ID" value="NZ_RHLK01000016.1"/>
</dbReference>
<organism evidence="5 6">
    <name type="scientific">Paenibacillus lutrae</name>
    <dbReference type="NCBI Taxonomy" id="2078573"/>
    <lineage>
        <taxon>Bacteria</taxon>
        <taxon>Bacillati</taxon>
        <taxon>Bacillota</taxon>
        <taxon>Bacilli</taxon>
        <taxon>Bacillales</taxon>
        <taxon>Paenibacillaceae</taxon>
        <taxon>Paenibacillus</taxon>
    </lineage>
</organism>
<dbReference type="Proteomes" id="UP000490800">
    <property type="component" value="Unassembled WGS sequence"/>
</dbReference>
<sequence length="340" mass="38272">MGIIQVNDLSKSFKVLNRRQGLSGAFKDLFSGDYRMVHAVKGISLEVEEGEIVGFMGPNGAGKSTTIKMMTGVLEPTEGSIMVNGQIPYKNRTRNMQQIGVVFGQRSQLWWDLPVIESLNILKEIYKVDQKSFDENMDTFNEVLNLNKLHATPVRFLSLGQRMLCDIAASFLHNPKVIFLDEPTIGLDVSIKNKIRNVIKKLNEIKKTTIILTTHDLSDIEALCKRIVIIDKGTIIYDGGIQAVSRSFGAFRTLKLECTENDPDLHLQIAEKVQANFGAKTTIPVVKADDYWISLTINQDEVKLMEVLNFVISHFQVKDIKIEEVDIEQIIRNIYEGGVS</sequence>